<dbReference type="GO" id="GO:0006302">
    <property type="term" value="P:double-strand break repair"/>
    <property type="evidence" value="ECO:0007669"/>
    <property type="project" value="TreeGrafter"/>
</dbReference>
<keyword evidence="8" id="KW-0175">Coiled coil</keyword>
<feature type="compositionally biased region" description="Polar residues" evidence="9">
    <location>
        <begin position="377"/>
        <end position="391"/>
    </location>
</feature>
<keyword evidence="7" id="KW-0539">Nucleus</keyword>
<dbReference type="Proteomes" id="UP000828390">
    <property type="component" value="Unassembled WGS sequence"/>
</dbReference>
<dbReference type="SUPFAM" id="SSF57850">
    <property type="entry name" value="RING/U-box"/>
    <property type="match status" value="1"/>
</dbReference>
<evidence type="ECO:0000256" key="7">
    <source>
        <dbReference type="ARBA" id="ARBA00023242"/>
    </source>
</evidence>
<protein>
    <recommendedName>
        <fullName evidence="3">RING-type E3 ubiquitin transferase</fullName>
        <ecNumber evidence="3">2.3.2.27</ecNumber>
    </recommendedName>
</protein>
<keyword evidence="5" id="KW-0227">DNA damage</keyword>
<gene>
    <name evidence="10" type="ORF">DPMN_133980</name>
</gene>
<organism evidence="10 11">
    <name type="scientific">Dreissena polymorpha</name>
    <name type="common">Zebra mussel</name>
    <name type="synonym">Mytilus polymorpha</name>
    <dbReference type="NCBI Taxonomy" id="45954"/>
    <lineage>
        <taxon>Eukaryota</taxon>
        <taxon>Metazoa</taxon>
        <taxon>Spiralia</taxon>
        <taxon>Lophotrochozoa</taxon>
        <taxon>Mollusca</taxon>
        <taxon>Bivalvia</taxon>
        <taxon>Autobranchia</taxon>
        <taxon>Heteroconchia</taxon>
        <taxon>Euheterodonta</taxon>
        <taxon>Imparidentia</taxon>
        <taxon>Neoheterodontei</taxon>
        <taxon>Myida</taxon>
        <taxon>Dreissenoidea</taxon>
        <taxon>Dreissenidae</taxon>
        <taxon>Dreissena</taxon>
    </lineage>
</organism>
<feature type="region of interest" description="Disordered" evidence="9">
    <location>
        <begin position="656"/>
        <end position="675"/>
    </location>
</feature>
<evidence type="ECO:0000313" key="10">
    <source>
        <dbReference type="EMBL" id="KAH3805674.1"/>
    </source>
</evidence>
<accession>A0A9D4FUQ6</accession>
<dbReference type="GO" id="GO:0005634">
    <property type="term" value="C:nucleus"/>
    <property type="evidence" value="ECO:0007669"/>
    <property type="project" value="UniProtKB-SubCell"/>
</dbReference>
<dbReference type="AlphaFoldDB" id="A0A9D4FUQ6"/>
<dbReference type="GO" id="GO:0035861">
    <property type="term" value="C:site of double-strand break"/>
    <property type="evidence" value="ECO:0007669"/>
    <property type="project" value="TreeGrafter"/>
</dbReference>
<feature type="region of interest" description="Disordered" evidence="9">
    <location>
        <begin position="518"/>
        <end position="541"/>
    </location>
</feature>
<evidence type="ECO:0000256" key="6">
    <source>
        <dbReference type="ARBA" id="ARBA00022786"/>
    </source>
</evidence>
<evidence type="ECO:0000313" key="11">
    <source>
        <dbReference type="Proteomes" id="UP000828390"/>
    </source>
</evidence>
<evidence type="ECO:0000256" key="8">
    <source>
        <dbReference type="SAM" id="Coils"/>
    </source>
</evidence>
<dbReference type="Gene3D" id="3.30.40.10">
    <property type="entry name" value="Zinc/RING finger domain, C3HC4 (zinc finger)"/>
    <property type="match status" value="1"/>
</dbReference>
<comment type="caution">
    <text evidence="10">The sequence shown here is derived from an EMBL/GenBank/DDBJ whole genome shotgun (WGS) entry which is preliminary data.</text>
</comment>
<keyword evidence="6" id="KW-0833">Ubl conjugation pathway</keyword>
<keyword evidence="4" id="KW-0808">Transferase</keyword>
<dbReference type="InterPro" id="IPR051657">
    <property type="entry name" value="RNF168/RNF169_E3_ubiq-ligase"/>
</dbReference>
<evidence type="ECO:0000256" key="2">
    <source>
        <dbReference type="ARBA" id="ARBA00004123"/>
    </source>
</evidence>
<evidence type="ECO:0000256" key="1">
    <source>
        <dbReference type="ARBA" id="ARBA00000900"/>
    </source>
</evidence>
<feature type="region of interest" description="Disordered" evidence="9">
    <location>
        <begin position="377"/>
        <end position="396"/>
    </location>
</feature>
<feature type="compositionally biased region" description="Basic and acidic residues" evidence="9">
    <location>
        <begin position="414"/>
        <end position="423"/>
    </location>
</feature>
<dbReference type="PANTHER" id="PTHR23328:SF0">
    <property type="entry name" value="RING-TYPE DOMAIN-CONTAINING PROTEIN"/>
    <property type="match status" value="1"/>
</dbReference>
<dbReference type="GO" id="GO:0061630">
    <property type="term" value="F:ubiquitin protein ligase activity"/>
    <property type="evidence" value="ECO:0007669"/>
    <property type="project" value="UniProtKB-EC"/>
</dbReference>
<feature type="compositionally biased region" description="Polar residues" evidence="9">
    <location>
        <begin position="525"/>
        <end position="541"/>
    </location>
</feature>
<evidence type="ECO:0000256" key="9">
    <source>
        <dbReference type="SAM" id="MobiDB-lite"/>
    </source>
</evidence>
<dbReference type="EC" id="2.3.2.27" evidence="3"/>
<dbReference type="InterPro" id="IPR013083">
    <property type="entry name" value="Znf_RING/FYVE/PHD"/>
</dbReference>
<feature type="coiled-coil region" evidence="8">
    <location>
        <begin position="90"/>
        <end position="153"/>
    </location>
</feature>
<evidence type="ECO:0000256" key="4">
    <source>
        <dbReference type="ARBA" id="ARBA00022679"/>
    </source>
</evidence>
<proteinExistence type="predicted"/>
<evidence type="ECO:0000256" key="5">
    <source>
        <dbReference type="ARBA" id="ARBA00022763"/>
    </source>
</evidence>
<sequence length="783" mass="88130">MPCCHELCLECFKQNVEEANFCCPMCRTRISTWARRAARNKALVNEVRWTAIKNAFPDQVKNRLEGLEEEDEEMNALNISIKLAEPGEIRSEFEEQLRMLREQRALEARQEAEASERLIRQLQEEEAGKLAELEEIRRKDEELALQLSRASSNDSEIVIRSSTSRSHSSSSSSLGNKTPMKSPYGDSPFLLKTFSAGLASPGSQMLKSFSPTHGTGKGCSTEGSALLRKIRHDENLITTQDIENMEEAFKKNTPKLDRSTSLCSVLKIQTPSQTLRGLHRSEILDQMSKSISINIDDLESNSSTPPVNPKPIFPTMSPTLEKEGGPSETVLRAHSTDSITQELNHFRPIRSCPLTPPRRLPSGQVVEPLVIRTTPRNLSKSMTGSPSSPDDQSLAEIDAGSPIMKRRLTELAEERKDKVDKMSKSTCTASTEMRDENKNPDIGYKLHQTKPSAGNRNVDFKDISNSAVLSNKHCIQVTKGGIKEKLIIPLEADLDGEDIFGDTVASIHCETKHEATMKSGRLSRKQTASKTKQRYTESPQQSLLKWAKPVDIVQVANNDTEVERDNTNNKAVCAETKRVRNGNIVKRPLRVRKTVRDPDFLYDSFKQKKAAVDIDDCDEPDSMQVGDIGSGDDDNEEVINLDSDSQEELAVVKKAKRRRLNESKSEESVESQTVKSTRQFYKKPVNQKGCLKESSRKTLSKKKTYKCKTKKGENKYSKAEKTMEDYFEATRTQEENDMLMACELQKQFELEAKLHLNSFRFKGSSGQYELRQTRGKATESCET</sequence>
<dbReference type="CDD" id="cd22249">
    <property type="entry name" value="UDM1_RNF168_RNF169-like"/>
    <property type="match status" value="1"/>
</dbReference>
<dbReference type="EMBL" id="JAIWYP010000006">
    <property type="protein sequence ID" value="KAH3805674.1"/>
    <property type="molecule type" value="Genomic_DNA"/>
</dbReference>
<comment type="subcellular location">
    <subcellularLocation>
        <location evidence="2">Nucleus</location>
    </subcellularLocation>
</comment>
<keyword evidence="11" id="KW-1185">Reference proteome</keyword>
<dbReference type="GO" id="GO:0031491">
    <property type="term" value="F:nucleosome binding"/>
    <property type="evidence" value="ECO:0007669"/>
    <property type="project" value="TreeGrafter"/>
</dbReference>
<comment type="catalytic activity">
    <reaction evidence="1">
        <text>S-ubiquitinyl-[E2 ubiquitin-conjugating enzyme]-L-cysteine + [acceptor protein]-L-lysine = [E2 ubiquitin-conjugating enzyme]-L-cysteine + N(6)-ubiquitinyl-[acceptor protein]-L-lysine.</text>
        <dbReference type="EC" id="2.3.2.27"/>
    </reaction>
</comment>
<name>A0A9D4FUQ6_DREPO</name>
<feature type="compositionally biased region" description="Low complexity" evidence="9">
    <location>
        <begin position="161"/>
        <end position="173"/>
    </location>
</feature>
<feature type="region of interest" description="Disordered" evidence="9">
    <location>
        <begin position="414"/>
        <end position="443"/>
    </location>
</feature>
<evidence type="ECO:0000256" key="3">
    <source>
        <dbReference type="ARBA" id="ARBA00012483"/>
    </source>
</evidence>
<reference evidence="10" key="2">
    <citation type="submission" date="2020-11" db="EMBL/GenBank/DDBJ databases">
        <authorList>
            <person name="McCartney M.A."/>
            <person name="Auch B."/>
            <person name="Kono T."/>
            <person name="Mallez S."/>
            <person name="Becker A."/>
            <person name="Gohl D.M."/>
            <person name="Silverstein K.A.T."/>
            <person name="Koren S."/>
            <person name="Bechman K.B."/>
            <person name="Herman A."/>
            <person name="Abrahante J.E."/>
            <person name="Garbe J."/>
        </authorList>
    </citation>
    <scope>NUCLEOTIDE SEQUENCE</scope>
    <source>
        <strain evidence="10">Duluth1</strain>
        <tissue evidence="10">Whole animal</tissue>
    </source>
</reference>
<feature type="region of interest" description="Disordered" evidence="9">
    <location>
        <begin position="154"/>
        <end position="181"/>
    </location>
</feature>
<reference evidence="10" key="1">
    <citation type="journal article" date="2019" name="bioRxiv">
        <title>The Genome of the Zebra Mussel, Dreissena polymorpha: A Resource for Invasive Species Research.</title>
        <authorList>
            <person name="McCartney M.A."/>
            <person name="Auch B."/>
            <person name="Kono T."/>
            <person name="Mallez S."/>
            <person name="Zhang Y."/>
            <person name="Obille A."/>
            <person name="Becker A."/>
            <person name="Abrahante J.E."/>
            <person name="Garbe J."/>
            <person name="Badalamenti J.P."/>
            <person name="Herman A."/>
            <person name="Mangelson H."/>
            <person name="Liachko I."/>
            <person name="Sullivan S."/>
            <person name="Sone E.D."/>
            <person name="Koren S."/>
            <person name="Silverstein K.A.T."/>
            <person name="Beckman K.B."/>
            <person name="Gohl D.M."/>
        </authorList>
    </citation>
    <scope>NUCLEOTIDE SEQUENCE</scope>
    <source>
        <strain evidence="10">Duluth1</strain>
        <tissue evidence="10">Whole animal</tissue>
    </source>
</reference>
<dbReference type="PANTHER" id="PTHR23328">
    <property type="entry name" value="RING-TYPE DOMAIN-CONTAINING PROTEIN"/>
    <property type="match status" value="1"/>
</dbReference>
<feature type="region of interest" description="Disordered" evidence="9">
    <location>
        <begin position="613"/>
        <end position="638"/>
    </location>
</feature>